<proteinExistence type="inferred from homology"/>
<dbReference type="PANTHER" id="PTHR12185">
    <property type="entry name" value="SID1 TRANSMEMBRANE FAMILY MEMEBER"/>
    <property type="match status" value="1"/>
</dbReference>
<evidence type="ECO:0000256" key="3">
    <source>
        <dbReference type="ARBA" id="ARBA00022692"/>
    </source>
</evidence>
<organism evidence="11 12">
    <name type="scientific">Chrysodeixis includens</name>
    <name type="common">Soybean looper</name>
    <name type="synonym">Pseudoplusia includens</name>
    <dbReference type="NCBI Taxonomy" id="689277"/>
    <lineage>
        <taxon>Eukaryota</taxon>
        <taxon>Metazoa</taxon>
        <taxon>Ecdysozoa</taxon>
        <taxon>Arthropoda</taxon>
        <taxon>Hexapoda</taxon>
        <taxon>Insecta</taxon>
        <taxon>Pterygota</taxon>
        <taxon>Neoptera</taxon>
        <taxon>Endopterygota</taxon>
        <taxon>Lepidoptera</taxon>
        <taxon>Glossata</taxon>
        <taxon>Ditrysia</taxon>
        <taxon>Noctuoidea</taxon>
        <taxon>Noctuidae</taxon>
        <taxon>Plusiinae</taxon>
        <taxon>Chrysodeixis</taxon>
    </lineage>
</organism>
<evidence type="ECO:0000256" key="1">
    <source>
        <dbReference type="ARBA" id="ARBA00004141"/>
    </source>
</evidence>
<feature type="transmembrane region" description="Helical" evidence="9">
    <location>
        <begin position="671"/>
        <end position="692"/>
    </location>
</feature>
<feature type="transmembrane region" description="Helical" evidence="9">
    <location>
        <begin position="725"/>
        <end position="744"/>
    </location>
</feature>
<dbReference type="EMBL" id="LR824014">
    <property type="protein sequence ID" value="CAH0581064.1"/>
    <property type="molecule type" value="Genomic_DNA"/>
</dbReference>
<dbReference type="Pfam" id="PF13965">
    <property type="entry name" value="SID-1_RNA_chan"/>
    <property type="match status" value="1"/>
</dbReference>
<evidence type="ECO:0000256" key="7">
    <source>
        <dbReference type="ARBA" id="ARBA00023180"/>
    </source>
</evidence>
<evidence type="ECO:0000313" key="12">
    <source>
        <dbReference type="Proteomes" id="UP001154114"/>
    </source>
</evidence>
<feature type="region of interest" description="Disordered" evidence="8">
    <location>
        <begin position="353"/>
        <end position="432"/>
    </location>
</feature>
<evidence type="ECO:0000313" key="11">
    <source>
        <dbReference type="EMBL" id="CAH0581064.1"/>
    </source>
</evidence>
<feature type="transmembrane region" description="Helical" evidence="9">
    <location>
        <begin position="309"/>
        <end position="332"/>
    </location>
</feature>
<evidence type="ECO:0000256" key="5">
    <source>
        <dbReference type="ARBA" id="ARBA00022989"/>
    </source>
</evidence>
<dbReference type="AlphaFoldDB" id="A0A9P0BL99"/>
<protein>
    <recommendedName>
        <fullName evidence="13">SID1 transmembrane family member 1</fullName>
    </recommendedName>
</protein>
<feature type="transmembrane region" description="Helical" evidence="9">
    <location>
        <begin position="586"/>
        <end position="609"/>
    </location>
</feature>
<evidence type="ECO:0008006" key="13">
    <source>
        <dbReference type="Google" id="ProtNLM"/>
    </source>
</evidence>
<feature type="transmembrane region" description="Helical" evidence="9">
    <location>
        <begin position="615"/>
        <end position="635"/>
    </location>
</feature>
<dbReference type="InterPro" id="IPR025958">
    <property type="entry name" value="SID1_TM_fam"/>
</dbReference>
<reference evidence="11" key="1">
    <citation type="submission" date="2021-12" db="EMBL/GenBank/DDBJ databases">
        <authorList>
            <person name="King R."/>
        </authorList>
    </citation>
    <scope>NUCLEOTIDE SEQUENCE</scope>
</reference>
<keyword evidence="5 9" id="KW-1133">Transmembrane helix</keyword>
<feature type="transmembrane region" description="Helical" evidence="9">
    <location>
        <begin position="750"/>
        <end position="770"/>
    </location>
</feature>
<feature type="transmembrane region" description="Helical" evidence="9">
    <location>
        <begin position="834"/>
        <end position="853"/>
    </location>
</feature>
<dbReference type="GO" id="GO:0005886">
    <property type="term" value="C:plasma membrane"/>
    <property type="evidence" value="ECO:0007669"/>
    <property type="project" value="TreeGrafter"/>
</dbReference>
<evidence type="ECO:0000256" key="8">
    <source>
        <dbReference type="SAM" id="MobiDB-lite"/>
    </source>
</evidence>
<dbReference type="PANTHER" id="PTHR12185:SF14">
    <property type="entry name" value="CHOLESTEROL UPTAKE PROTEIN 1"/>
    <property type="match status" value="1"/>
</dbReference>
<dbReference type="GO" id="GO:0003725">
    <property type="term" value="F:double-stranded RNA binding"/>
    <property type="evidence" value="ECO:0007669"/>
    <property type="project" value="TreeGrafter"/>
</dbReference>
<evidence type="ECO:0000256" key="10">
    <source>
        <dbReference type="SAM" id="SignalP"/>
    </source>
</evidence>
<feature type="transmembrane region" description="Helical" evidence="9">
    <location>
        <begin position="548"/>
        <end position="565"/>
    </location>
</feature>
<feature type="transmembrane region" description="Helical" evidence="9">
    <location>
        <begin position="782"/>
        <end position="803"/>
    </location>
</feature>
<keyword evidence="6 9" id="KW-0472">Membrane</keyword>
<sequence length="868" mass="96122">MRPSTRLPPLPLLLLLLAGTASTQDQSISVIYKQLSFEESYELVVNASVEYILPFVPSPNQALWPIRVKVSTSHGDIARPLLITARRRIGATTWQLPYRTESSVLFALERTLCPDDAAQPDALLGDCDDESYGQKGFSLHIGSSCASSATVHVSATFVRDWYLTLESPTVVRIVQGAPQVNHYAWLPEQRSVRLVARAEDDVCATVAVQNYTCPICETLEEIETSTLRMTVLRSGGMQLSRSLYPRGFYVVSLVRDSERACRGDAPEPDEDWLWERAVLAAEPPLPERRPPRAKTLTLRVQPALSMAQYYVGAGVTLAVFALFYAGFGALVLAQRLPRWKRLVGPRAVLAADTRPEDTSSGGGRGELHSAMSLSPPQRRRDSTATFDSSDNSNSDSDSEDVRTTSETLAGGPRSARTTQASLAAPAAPADTQNDVAMTSVEGEIRADVVEGERVAAEAADGAGAARAFGLPARLRVAALARRRDRTLKARSDRYLYTLYTVGLFYLLPVVQFVVAFQVILNVSGSLDLCYYNFLCAHPAGRLSDFNHVFSNAGYLLLGALFMLQVKRRKMRRKRKPRDEEYGIPAHYGLLSSLGAAMMMVALLSATYHICPNQLNFQFDTAFMYVLSVLSMVKIYQSRHPDINARAHATFGVLAVLIALVVWGVLGGGPLFWSVFTVVHVFTFLLLSLRIYYVGQFRLDKAALAEAARDLAAPARGRSPLYTPRLIMLLIANAVNWGFALYGLFVQSVDFAGHLLNVLLSNTLMHMAFYVTMKLLHGERPRWYSWTFLALASAAWIPALYFFVSGSTSWSTTPALSRQRNHECLMLQFYDSHDLWHMLSAMALYFSFNVLLTWDDGLSAVKRTDIAVF</sequence>
<keyword evidence="7" id="KW-0325">Glycoprotein</keyword>
<keyword evidence="12" id="KW-1185">Reference proteome</keyword>
<dbReference type="OrthoDB" id="416618at2759"/>
<evidence type="ECO:0000256" key="2">
    <source>
        <dbReference type="ARBA" id="ARBA00006618"/>
    </source>
</evidence>
<feature type="chain" id="PRO_5040182449" description="SID1 transmembrane family member 1" evidence="10">
    <location>
        <begin position="24"/>
        <end position="868"/>
    </location>
</feature>
<evidence type="ECO:0000256" key="9">
    <source>
        <dbReference type="SAM" id="Phobius"/>
    </source>
</evidence>
<dbReference type="GO" id="GO:0051033">
    <property type="term" value="F:RNA transmembrane transporter activity"/>
    <property type="evidence" value="ECO:0007669"/>
    <property type="project" value="TreeGrafter"/>
</dbReference>
<evidence type="ECO:0000256" key="4">
    <source>
        <dbReference type="ARBA" id="ARBA00022729"/>
    </source>
</evidence>
<keyword evidence="3 9" id="KW-0812">Transmembrane</keyword>
<feature type="transmembrane region" description="Helical" evidence="9">
    <location>
        <begin position="647"/>
        <end position="665"/>
    </location>
</feature>
<comment type="subcellular location">
    <subcellularLocation>
        <location evidence="1">Membrane</location>
        <topology evidence="1">Multi-pass membrane protein</topology>
    </subcellularLocation>
</comment>
<evidence type="ECO:0000256" key="6">
    <source>
        <dbReference type="ARBA" id="ARBA00023136"/>
    </source>
</evidence>
<comment type="similarity">
    <text evidence="2">Belongs to the SID1 family.</text>
</comment>
<name>A0A9P0BL99_CHRIL</name>
<keyword evidence="4 10" id="KW-0732">Signal</keyword>
<feature type="transmembrane region" description="Helical" evidence="9">
    <location>
        <begin position="494"/>
        <end position="520"/>
    </location>
</feature>
<feature type="signal peptide" evidence="10">
    <location>
        <begin position="1"/>
        <end position="23"/>
    </location>
</feature>
<gene>
    <name evidence="11" type="ORF">CINC_LOCUS1316</name>
</gene>
<dbReference type="GO" id="GO:0005764">
    <property type="term" value="C:lysosome"/>
    <property type="evidence" value="ECO:0007669"/>
    <property type="project" value="TreeGrafter"/>
</dbReference>
<dbReference type="Proteomes" id="UP001154114">
    <property type="component" value="Chromosome 11"/>
</dbReference>
<accession>A0A9P0BL99</accession>